<gene>
    <name evidence="2" type="ORF">DW150_20200</name>
</gene>
<proteinExistence type="predicted"/>
<accession>A0A415BI72</accession>
<evidence type="ECO:0000256" key="1">
    <source>
        <dbReference type="SAM" id="MobiDB-lite"/>
    </source>
</evidence>
<dbReference type="AlphaFoldDB" id="A0A415BI72"/>
<evidence type="ECO:0000313" key="3">
    <source>
        <dbReference type="Proteomes" id="UP000285777"/>
    </source>
</evidence>
<name>A0A415BI72_PHOVU</name>
<sequence>MTKRKHPYVKGFSSGQVRVLFLTSTVFHLSDEVSSPKWYKLITRVIRFHHFSETTNLSGSNWMHNKEDKGYAPRKDS</sequence>
<feature type="region of interest" description="Disordered" evidence="1">
    <location>
        <begin position="56"/>
        <end position="77"/>
    </location>
</feature>
<organism evidence="2 3">
    <name type="scientific">Phocaeicola vulgatus</name>
    <name type="common">Bacteroides vulgatus</name>
    <dbReference type="NCBI Taxonomy" id="821"/>
    <lineage>
        <taxon>Bacteria</taxon>
        <taxon>Pseudomonadati</taxon>
        <taxon>Bacteroidota</taxon>
        <taxon>Bacteroidia</taxon>
        <taxon>Bacteroidales</taxon>
        <taxon>Bacteroidaceae</taxon>
        <taxon>Phocaeicola</taxon>
    </lineage>
</organism>
<feature type="compositionally biased region" description="Basic and acidic residues" evidence="1">
    <location>
        <begin position="64"/>
        <end position="77"/>
    </location>
</feature>
<dbReference type="EMBL" id="QRLF01000045">
    <property type="protein sequence ID" value="RHI84554.1"/>
    <property type="molecule type" value="Genomic_DNA"/>
</dbReference>
<comment type="caution">
    <text evidence="2">The sequence shown here is derived from an EMBL/GenBank/DDBJ whole genome shotgun (WGS) entry which is preliminary data.</text>
</comment>
<reference evidence="2 3" key="1">
    <citation type="submission" date="2018-08" db="EMBL/GenBank/DDBJ databases">
        <title>A genome reference for cultivated species of the human gut microbiota.</title>
        <authorList>
            <person name="Zou Y."/>
            <person name="Xue W."/>
            <person name="Luo G."/>
        </authorList>
    </citation>
    <scope>NUCLEOTIDE SEQUENCE [LARGE SCALE GENOMIC DNA]</scope>
    <source>
        <strain evidence="2 3">AM13-21</strain>
    </source>
</reference>
<dbReference type="Proteomes" id="UP000285777">
    <property type="component" value="Unassembled WGS sequence"/>
</dbReference>
<protein>
    <submittedName>
        <fullName evidence="2">Uncharacterized protein</fullName>
    </submittedName>
</protein>
<evidence type="ECO:0000313" key="2">
    <source>
        <dbReference type="EMBL" id="RHI84554.1"/>
    </source>
</evidence>